<gene>
    <name evidence="1" type="ORF">FA95DRAFT_1610336</name>
</gene>
<evidence type="ECO:0000313" key="2">
    <source>
        <dbReference type="Proteomes" id="UP000814033"/>
    </source>
</evidence>
<dbReference type="EMBL" id="MU276075">
    <property type="protein sequence ID" value="KAI0042275.1"/>
    <property type="molecule type" value="Genomic_DNA"/>
</dbReference>
<accession>A0ACB8RE44</accession>
<comment type="caution">
    <text evidence="1">The sequence shown here is derived from an EMBL/GenBank/DDBJ whole genome shotgun (WGS) entry which is preliminary data.</text>
</comment>
<reference evidence="1" key="2">
    <citation type="journal article" date="2022" name="New Phytol.">
        <title>Evolutionary transition to the ectomycorrhizal habit in the genomes of a hyperdiverse lineage of mushroom-forming fungi.</title>
        <authorList>
            <person name="Looney B."/>
            <person name="Miyauchi S."/>
            <person name="Morin E."/>
            <person name="Drula E."/>
            <person name="Courty P.E."/>
            <person name="Kohler A."/>
            <person name="Kuo A."/>
            <person name="LaButti K."/>
            <person name="Pangilinan J."/>
            <person name="Lipzen A."/>
            <person name="Riley R."/>
            <person name="Andreopoulos W."/>
            <person name="He G."/>
            <person name="Johnson J."/>
            <person name="Nolan M."/>
            <person name="Tritt A."/>
            <person name="Barry K.W."/>
            <person name="Grigoriev I.V."/>
            <person name="Nagy L.G."/>
            <person name="Hibbett D."/>
            <person name="Henrissat B."/>
            <person name="Matheny P.B."/>
            <person name="Labbe J."/>
            <person name="Martin F.M."/>
        </authorList>
    </citation>
    <scope>NUCLEOTIDE SEQUENCE</scope>
    <source>
        <strain evidence="1">FP105234-sp</strain>
    </source>
</reference>
<keyword evidence="2" id="KW-1185">Reference proteome</keyword>
<name>A0ACB8RE44_9AGAM</name>
<reference evidence="1" key="1">
    <citation type="submission" date="2021-02" db="EMBL/GenBank/DDBJ databases">
        <authorList>
            <consortium name="DOE Joint Genome Institute"/>
            <person name="Ahrendt S."/>
            <person name="Looney B.P."/>
            <person name="Miyauchi S."/>
            <person name="Morin E."/>
            <person name="Drula E."/>
            <person name="Courty P.E."/>
            <person name="Chicoki N."/>
            <person name="Fauchery L."/>
            <person name="Kohler A."/>
            <person name="Kuo A."/>
            <person name="Labutti K."/>
            <person name="Pangilinan J."/>
            <person name="Lipzen A."/>
            <person name="Riley R."/>
            <person name="Andreopoulos W."/>
            <person name="He G."/>
            <person name="Johnson J."/>
            <person name="Barry K.W."/>
            <person name="Grigoriev I.V."/>
            <person name="Nagy L."/>
            <person name="Hibbett D."/>
            <person name="Henrissat B."/>
            <person name="Matheny P.B."/>
            <person name="Labbe J."/>
            <person name="Martin F."/>
        </authorList>
    </citation>
    <scope>NUCLEOTIDE SEQUENCE</scope>
    <source>
        <strain evidence="1">FP105234-sp</strain>
    </source>
</reference>
<protein>
    <submittedName>
        <fullName evidence="1">Uncharacterized protein</fullName>
    </submittedName>
</protein>
<proteinExistence type="predicted"/>
<evidence type="ECO:0000313" key="1">
    <source>
        <dbReference type="EMBL" id="KAI0042275.1"/>
    </source>
</evidence>
<dbReference type="Proteomes" id="UP000814033">
    <property type="component" value="Unassembled WGS sequence"/>
</dbReference>
<organism evidence="1 2">
    <name type="scientific">Auriscalpium vulgare</name>
    <dbReference type="NCBI Taxonomy" id="40419"/>
    <lineage>
        <taxon>Eukaryota</taxon>
        <taxon>Fungi</taxon>
        <taxon>Dikarya</taxon>
        <taxon>Basidiomycota</taxon>
        <taxon>Agaricomycotina</taxon>
        <taxon>Agaricomycetes</taxon>
        <taxon>Russulales</taxon>
        <taxon>Auriscalpiaceae</taxon>
        <taxon>Auriscalpium</taxon>
    </lineage>
</organism>
<sequence>MLSRPASESHLQTIHDALWGRDNLRDVFQEVTVARVPPCIPQDVNEIPEHCLVLKLPACAAFGLKSILIRPEYVLAMEMALDQCGINYPKPKISPVTQVDDATALDETLTSPTWEALEALYERVKHNKYINDSLVLTGHPGIGKTLWGYFALALRLSAGLPTLWKDNNECFYILDSEGVTKFDNSISYALWKLPRGVWFLVGPNADVDMTLSQSGGYIIHMASPRRVDSTSWADKRLAIHFVMRPWSLAELIVGQTCREEELRFPEVEIETFARKFMPSAGIVYEQVPRAHAYERELCRDIQSLTLTSFKDAVVNARLAMTLSDDLLASVLLVKPGQFRYLGTASIPTAYLDQLLRSQIPLPPYGRREIAHPEWWTKGQQPGEGGERDGTAGLDV</sequence>